<gene>
    <name evidence="1" type="ORF">GCM10009839_07140</name>
</gene>
<dbReference type="RefSeq" id="WP_344664016.1">
    <property type="nucleotide sequence ID" value="NZ_BAAAQN010000003.1"/>
</dbReference>
<sequence>MSVFTSIDLTGYTQREGEQVWIDDRGIVVSLHYFDLVPNLPAPLRDVDRLRAELARRTAEAGAGLIQAEVGNLDGVPSLFQLVKVPRPNGQGQAFIGSYTIPKDTCSAVIKAQASEGEMTGMREAIILDRVGPQQYFQQHPYAPEINTGLPYHAADRPEFDAEFPDHPLSLLRRELSRIFPTLRVDPRFGALPPFAGE</sequence>
<evidence type="ECO:0000313" key="2">
    <source>
        <dbReference type="Proteomes" id="UP001500751"/>
    </source>
</evidence>
<dbReference type="Proteomes" id="UP001500751">
    <property type="component" value="Unassembled WGS sequence"/>
</dbReference>
<proteinExistence type="predicted"/>
<organism evidence="1 2">
    <name type="scientific">Catenulispora yoronensis</name>
    <dbReference type="NCBI Taxonomy" id="450799"/>
    <lineage>
        <taxon>Bacteria</taxon>
        <taxon>Bacillati</taxon>
        <taxon>Actinomycetota</taxon>
        <taxon>Actinomycetes</taxon>
        <taxon>Catenulisporales</taxon>
        <taxon>Catenulisporaceae</taxon>
        <taxon>Catenulispora</taxon>
    </lineage>
</organism>
<comment type="caution">
    <text evidence="1">The sequence shown here is derived from an EMBL/GenBank/DDBJ whole genome shotgun (WGS) entry which is preliminary data.</text>
</comment>
<dbReference type="EMBL" id="BAAAQN010000003">
    <property type="protein sequence ID" value="GAA2014661.1"/>
    <property type="molecule type" value="Genomic_DNA"/>
</dbReference>
<name>A0ABN2TP16_9ACTN</name>
<evidence type="ECO:0000313" key="1">
    <source>
        <dbReference type="EMBL" id="GAA2014661.1"/>
    </source>
</evidence>
<reference evidence="1 2" key="1">
    <citation type="journal article" date="2019" name="Int. J. Syst. Evol. Microbiol.">
        <title>The Global Catalogue of Microorganisms (GCM) 10K type strain sequencing project: providing services to taxonomists for standard genome sequencing and annotation.</title>
        <authorList>
            <consortium name="The Broad Institute Genomics Platform"/>
            <consortium name="The Broad Institute Genome Sequencing Center for Infectious Disease"/>
            <person name="Wu L."/>
            <person name="Ma J."/>
        </authorList>
    </citation>
    <scope>NUCLEOTIDE SEQUENCE [LARGE SCALE GENOMIC DNA]</scope>
    <source>
        <strain evidence="1 2">JCM 16014</strain>
    </source>
</reference>
<keyword evidence="2" id="KW-1185">Reference proteome</keyword>
<accession>A0ABN2TP16</accession>
<protein>
    <submittedName>
        <fullName evidence="1">Uncharacterized protein</fullName>
    </submittedName>
</protein>